<feature type="transmembrane region" description="Helical" evidence="7">
    <location>
        <begin position="162"/>
        <end position="185"/>
    </location>
</feature>
<dbReference type="OrthoDB" id="9795150at2"/>
<dbReference type="PANTHER" id="PTHR43702:SF11">
    <property type="entry name" value="L-FUCOSE-PROTON SYMPORTER"/>
    <property type="match status" value="1"/>
</dbReference>
<feature type="domain" description="Major facilitator superfamily (MFS) profile" evidence="8">
    <location>
        <begin position="34"/>
        <end position="446"/>
    </location>
</feature>
<dbReference type="Gene3D" id="1.20.1250.20">
    <property type="entry name" value="MFS general substrate transporter like domains"/>
    <property type="match status" value="2"/>
</dbReference>
<dbReference type="AlphaFoldDB" id="A0A5P1WYA1"/>
<evidence type="ECO:0000256" key="4">
    <source>
        <dbReference type="ARBA" id="ARBA00022692"/>
    </source>
</evidence>
<reference evidence="9 10" key="1">
    <citation type="submission" date="2019-09" db="EMBL/GenBank/DDBJ databases">
        <title>Complete Genome Sequence of Lactobacillus nenjiangensis SH-Y15, isolated from sauerkraut.</title>
        <authorList>
            <person name="Yang H."/>
        </authorList>
    </citation>
    <scope>NUCLEOTIDE SEQUENCE [LARGE SCALE GENOMIC DNA]</scope>
    <source>
        <strain evidence="9 10">SH-Y15</strain>
    </source>
</reference>
<keyword evidence="3" id="KW-1003">Cell membrane</keyword>
<dbReference type="RefSeq" id="WP_137602302.1">
    <property type="nucleotide sequence ID" value="NZ_BJEB01000041.1"/>
</dbReference>
<evidence type="ECO:0000256" key="6">
    <source>
        <dbReference type="ARBA" id="ARBA00023136"/>
    </source>
</evidence>
<sequence length="463" mass="51309">MNDTQSNSKHGFYLFKLHAKELDSGYVDRTPMFQYILLSLMFPLWGAAASLNDILITQFKTVFTLSNVASAFVQTAFYLGYFLIAIPASLIIKKTSYKLAIMIGLSLYTIGCFLFFPASNMGTYGFFLVALFALACGLSFLETASNTYSSLIGPEKYSVLRLNISQTFYPIGAIGGILLGKYLIFGSGANLETQMAGLKGQARIEFGERMLQHTLLPYKYIIVVLLCALVIFGLTQFPSGKPKKQDNETDDTAKISETLTYLIHNSKFKQGIFAEFMYVGMQTAVWSFTIRLAMELNHTINERSASTFMIFSYAAFFIGKVVANFMIKSMHPSRVLQIFSVLGFACLIYIVFVHNMTAVYMAIVVSGLFGPCWATIYSQTLATVTDRRHTETAGAIIVMSIIGGAFIPVAQGYVADISNMSVSFSVNAVCFLVVFIYAISKLRESKNNPTQNDPQEVISDENN</sequence>
<evidence type="ECO:0000259" key="8">
    <source>
        <dbReference type="PROSITE" id="PS50850"/>
    </source>
</evidence>
<evidence type="ECO:0000256" key="3">
    <source>
        <dbReference type="ARBA" id="ARBA00022475"/>
    </source>
</evidence>
<dbReference type="GO" id="GO:0005886">
    <property type="term" value="C:plasma membrane"/>
    <property type="evidence" value="ECO:0007669"/>
    <property type="project" value="UniProtKB-SubCell"/>
</dbReference>
<evidence type="ECO:0000256" key="1">
    <source>
        <dbReference type="ARBA" id="ARBA00004429"/>
    </source>
</evidence>
<feature type="transmembrane region" description="Helical" evidence="7">
    <location>
        <begin position="71"/>
        <end position="92"/>
    </location>
</feature>
<evidence type="ECO:0000256" key="7">
    <source>
        <dbReference type="SAM" id="Phobius"/>
    </source>
</evidence>
<dbReference type="GO" id="GO:0015535">
    <property type="term" value="F:fucose:proton symporter activity"/>
    <property type="evidence" value="ECO:0007669"/>
    <property type="project" value="InterPro"/>
</dbReference>
<name>A0A5P1WYA1_9LACO</name>
<evidence type="ECO:0000256" key="5">
    <source>
        <dbReference type="ARBA" id="ARBA00022989"/>
    </source>
</evidence>
<feature type="transmembrane region" description="Helical" evidence="7">
    <location>
        <begin position="32"/>
        <end position="51"/>
    </location>
</feature>
<feature type="transmembrane region" description="Helical" evidence="7">
    <location>
        <begin position="305"/>
        <end position="323"/>
    </location>
</feature>
<organism evidence="9 10">
    <name type="scientific">Paucilactobacillus nenjiangensis</name>
    <dbReference type="NCBI Taxonomy" id="1296540"/>
    <lineage>
        <taxon>Bacteria</taxon>
        <taxon>Bacillati</taxon>
        <taxon>Bacillota</taxon>
        <taxon>Bacilli</taxon>
        <taxon>Lactobacillales</taxon>
        <taxon>Lactobacillaceae</taxon>
        <taxon>Paucilactobacillus</taxon>
    </lineage>
</organism>
<dbReference type="InterPro" id="IPR011701">
    <property type="entry name" value="MFS"/>
</dbReference>
<keyword evidence="10" id="KW-1185">Reference proteome</keyword>
<dbReference type="NCBIfam" id="TIGR00885">
    <property type="entry name" value="fucP"/>
    <property type="match status" value="1"/>
</dbReference>
<dbReference type="SUPFAM" id="SSF103473">
    <property type="entry name" value="MFS general substrate transporter"/>
    <property type="match status" value="1"/>
</dbReference>
<feature type="transmembrane region" description="Helical" evidence="7">
    <location>
        <begin position="218"/>
        <end position="237"/>
    </location>
</feature>
<feature type="transmembrane region" description="Helical" evidence="7">
    <location>
        <begin position="272"/>
        <end position="293"/>
    </location>
</feature>
<dbReference type="KEGG" id="lnn:F0161_01250"/>
<dbReference type="InterPro" id="IPR005275">
    <property type="entry name" value="Lfuc_symporter_FucP"/>
</dbReference>
<gene>
    <name evidence="9" type="primary">fucP</name>
    <name evidence="9" type="ORF">F0161_01250</name>
</gene>
<feature type="transmembrane region" description="Helical" evidence="7">
    <location>
        <begin position="335"/>
        <end position="352"/>
    </location>
</feature>
<feature type="transmembrane region" description="Helical" evidence="7">
    <location>
        <begin position="124"/>
        <end position="141"/>
    </location>
</feature>
<feature type="transmembrane region" description="Helical" evidence="7">
    <location>
        <begin position="420"/>
        <end position="439"/>
    </location>
</feature>
<protein>
    <submittedName>
        <fullName evidence="9">L-fucose:H+ symporter permease</fullName>
    </submittedName>
</protein>
<comment type="subcellular location">
    <subcellularLocation>
        <location evidence="1">Cell inner membrane</location>
        <topology evidence="1">Multi-pass membrane protein</topology>
    </subcellularLocation>
</comment>
<feature type="transmembrane region" description="Helical" evidence="7">
    <location>
        <begin position="358"/>
        <end position="381"/>
    </location>
</feature>
<accession>A0A5P1WYA1</accession>
<evidence type="ECO:0000256" key="2">
    <source>
        <dbReference type="ARBA" id="ARBA00022448"/>
    </source>
</evidence>
<keyword evidence="5 7" id="KW-1133">Transmembrane helix</keyword>
<proteinExistence type="predicted"/>
<dbReference type="PANTHER" id="PTHR43702">
    <property type="entry name" value="L-FUCOSE-PROTON SYMPORTER"/>
    <property type="match status" value="1"/>
</dbReference>
<dbReference type="EMBL" id="CP043939">
    <property type="protein sequence ID" value="QER66630.1"/>
    <property type="molecule type" value="Genomic_DNA"/>
</dbReference>
<keyword evidence="2" id="KW-0813">Transport</keyword>
<feature type="transmembrane region" description="Helical" evidence="7">
    <location>
        <begin position="99"/>
        <end position="118"/>
    </location>
</feature>
<keyword evidence="6 7" id="KW-0472">Membrane</keyword>
<dbReference type="InterPro" id="IPR036259">
    <property type="entry name" value="MFS_trans_sf"/>
</dbReference>
<dbReference type="InterPro" id="IPR020846">
    <property type="entry name" value="MFS_dom"/>
</dbReference>
<dbReference type="PROSITE" id="PS50850">
    <property type="entry name" value="MFS"/>
    <property type="match status" value="1"/>
</dbReference>
<dbReference type="InterPro" id="IPR050375">
    <property type="entry name" value="MFS_TsgA-like"/>
</dbReference>
<feature type="transmembrane region" description="Helical" evidence="7">
    <location>
        <begin position="393"/>
        <end position="414"/>
    </location>
</feature>
<dbReference type="CDD" id="cd17394">
    <property type="entry name" value="MFS_FucP_like"/>
    <property type="match status" value="1"/>
</dbReference>
<dbReference type="Proteomes" id="UP000325295">
    <property type="component" value="Chromosome"/>
</dbReference>
<dbReference type="Pfam" id="PF07690">
    <property type="entry name" value="MFS_1"/>
    <property type="match status" value="1"/>
</dbReference>
<keyword evidence="4 7" id="KW-0812">Transmembrane</keyword>
<evidence type="ECO:0000313" key="10">
    <source>
        <dbReference type="Proteomes" id="UP000325295"/>
    </source>
</evidence>
<evidence type="ECO:0000313" key="9">
    <source>
        <dbReference type="EMBL" id="QER66630.1"/>
    </source>
</evidence>